<feature type="region of interest" description="Disordered" evidence="1">
    <location>
        <begin position="307"/>
        <end position="339"/>
    </location>
</feature>
<proteinExistence type="predicted"/>
<organism evidence="3 4">
    <name type="scientific">Phytophthora fragariaefolia</name>
    <dbReference type="NCBI Taxonomy" id="1490495"/>
    <lineage>
        <taxon>Eukaryota</taxon>
        <taxon>Sar</taxon>
        <taxon>Stramenopiles</taxon>
        <taxon>Oomycota</taxon>
        <taxon>Peronosporomycetes</taxon>
        <taxon>Peronosporales</taxon>
        <taxon>Peronosporaceae</taxon>
        <taxon>Phytophthora</taxon>
    </lineage>
</organism>
<dbReference type="InterPro" id="IPR036020">
    <property type="entry name" value="WW_dom_sf"/>
</dbReference>
<dbReference type="PROSITE" id="PS50096">
    <property type="entry name" value="IQ"/>
    <property type="match status" value="1"/>
</dbReference>
<comment type="caution">
    <text evidence="3">The sequence shown here is derived from an EMBL/GenBank/DDBJ whole genome shotgun (WGS) entry which is preliminary data.</text>
</comment>
<feature type="region of interest" description="Disordered" evidence="1">
    <location>
        <begin position="1"/>
        <end position="23"/>
    </location>
</feature>
<dbReference type="SUPFAM" id="SSF51045">
    <property type="entry name" value="WW domain"/>
    <property type="match status" value="1"/>
</dbReference>
<evidence type="ECO:0000313" key="4">
    <source>
        <dbReference type="Proteomes" id="UP001165121"/>
    </source>
</evidence>
<dbReference type="InterPro" id="IPR001202">
    <property type="entry name" value="WW_dom"/>
</dbReference>
<accession>A0A9W7D166</accession>
<evidence type="ECO:0000259" key="2">
    <source>
        <dbReference type="PROSITE" id="PS50020"/>
    </source>
</evidence>
<dbReference type="Proteomes" id="UP001165121">
    <property type="component" value="Unassembled WGS sequence"/>
</dbReference>
<sequence>MPSDSQEREQHRHQKQTNSVHHLSQSHLELLALTKLFRATGGRLPTDGGRATTWGKQTGWDRLLAVGVALRTGEMPIPKTTTMQAYFVSVFGVKWERNHVMSIDLSGNGLTGAFPTEIAQLRFLTTLKMRNNPKLRGTLPCEIYSMPHLKFCYVDGTKIESALPYNSAHSFQITQLKPEIGRAVGTAMSTVRFCTGDSRTGHLIHWMTDMTEAEMYMVHSSLKKLHESADPQIRRQIKCTASNATGPERAAAATKLQRIYRARIARTKFLEFLHSLVEIKVDPTTGYIYYVNARTGEATWEKPKFLGPDTELSHSGAGDETIGNNSQDGPDAWKPYDDGNGNMVSFAKYSSSVPQTND</sequence>
<protein>
    <submittedName>
        <fullName evidence="3">Unnamed protein product</fullName>
    </submittedName>
</protein>
<name>A0A9W7D166_9STRA</name>
<dbReference type="Pfam" id="PF00397">
    <property type="entry name" value="WW"/>
    <property type="match status" value="1"/>
</dbReference>
<evidence type="ECO:0000256" key="1">
    <source>
        <dbReference type="SAM" id="MobiDB-lite"/>
    </source>
</evidence>
<evidence type="ECO:0000313" key="3">
    <source>
        <dbReference type="EMBL" id="GMF53266.1"/>
    </source>
</evidence>
<dbReference type="InterPro" id="IPR032675">
    <property type="entry name" value="LRR_dom_sf"/>
</dbReference>
<dbReference type="OrthoDB" id="206948at2759"/>
<dbReference type="CDD" id="cd00201">
    <property type="entry name" value="WW"/>
    <property type="match status" value="1"/>
</dbReference>
<gene>
    <name evidence="3" type="ORF">Pfra01_002198100</name>
</gene>
<dbReference type="Gene3D" id="3.80.10.10">
    <property type="entry name" value="Ribonuclease Inhibitor"/>
    <property type="match status" value="1"/>
</dbReference>
<feature type="compositionally biased region" description="Basic and acidic residues" evidence="1">
    <location>
        <begin position="1"/>
        <end position="10"/>
    </location>
</feature>
<dbReference type="AlphaFoldDB" id="A0A9W7D166"/>
<keyword evidence="4" id="KW-1185">Reference proteome</keyword>
<reference evidence="3" key="1">
    <citation type="submission" date="2023-04" db="EMBL/GenBank/DDBJ databases">
        <title>Phytophthora fragariaefolia NBRC 109709.</title>
        <authorList>
            <person name="Ichikawa N."/>
            <person name="Sato H."/>
            <person name="Tonouchi N."/>
        </authorList>
    </citation>
    <scope>NUCLEOTIDE SEQUENCE</scope>
    <source>
        <strain evidence="3">NBRC 109709</strain>
    </source>
</reference>
<dbReference type="PROSITE" id="PS50020">
    <property type="entry name" value="WW_DOMAIN_2"/>
    <property type="match status" value="1"/>
</dbReference>
<feature type="domain" description="WW" evidence="2">
    <location>
        <begin position="285"/>
        <end position="305"/>
    </location>
</feature>
<dbReference type="EMBL" id="BSXT01003254">
    <property type="protein sequence ID" value="GMF53266.1"/>
    <property type="molecule type" value="Genomic_DNA"/>
</dbReference>
<dbReference type="Gene3D" id="2.20.70.10">
    <property type="match status" value="1"/>
</dbReference>
<dbReference type="SUPFAM" id="SSF52058">
    <property type="entry name" value="L domain-like"/>
    <property type="match status" value="1"/>
</dbReference>